<keyword evidence="1" id="KW-0175">Coiled coil</keyword>
<evidence type="ECO:0000313" key="4">
    <source>
        <dbReference type="Proteomes" id="UP000887568"/>
    </source>
</evidence>
<feature type="region of interest" description="Disordered" evidence="2">
    <location>
        <begin position="390"/>
        <end position="417"/>
    </location>
</feature>
<reference evidence="3" key="1">
    <citation type="submission" date="2022-11" db="UniProtKB">
        <authorList>
            <consortium name="EnsemblMetazoa"/>
        </authorList>
    </citation>
    <scope>IDENTIFICATION</scope>
</reference>
<dbReference type="GeneID" id="119733827"/>
<keyword evidence="4" id="KW-1185">Reference proteome</keyword>
<dbReference type="Proteomes" id="UP000887568">
    <property type="component" value="Unplaced"/>
</dbReference>
<dbReference type="OMA" id="HTRIASR"/>
<evidence type="ECO:0000256" key="2">
    <source>
        <dbReference type="SAM" id="MobiDB-lite"/>
    </source>
</evidence>
<dbReference type="EnsemblMetazoa" id="XM_038207197.1">
    <property type="protein sequence ID" value="XP_038063125.1"/>
    <property type="gene ID" value="LOC119733827"/>
</dbReference>
<dbReference type="OrthoDB" id="10068075at2759"/>
<organism evidence="3 4">
    <name type="scientific">Patiria miniata</name>
    <name type="common">Bat star</name>
    <name type="synonym">Asterina miniata</name>
    <dbReference type="NCBI Taxonomy" id="46514"/>
    <lineage>
        <taxon>Eukaryota</taxon>
        <taxon>Metazoa</taxon>
        <taxon>Echinodermata</taxon>
        <taxon>Eleutherozoa</taxon>
        <taxon>Asterozoa</taxon>
        <taxon>Asteroidea</taxon>
        <taxon>Valvatacea</taxon>
        <taxon>Valvatida</taxon>
        <taxon>Asterinidae</taxon>
        <taxon>Patiria</taxon>
    </lineage>
</organism>
<proteinExistence type="predicted"/>
<feature type="region of interest" description="Disordered" evidence="2">
    <location>
        <begin position="493"/>
        <end position="517"/>
    </location>
</feature>
<evidence type="ECO:0008006" key="5">
    <source>
        <dbReference type="Google" id="ProtNLM"/>
    </source>
</evidence>
<evidence type="ECO:0000313" key="3">
    <source>
        <dbReference type="EnsemblMetazoa" id="XP_038063125.1"/>
    </source>
</evidence>
<feature type="compositionally biased region" description="Basic and acidic residues" evidence="2">
    <location>
        <begin position="493"/>
        <end position="504"/>
    </location>
</feature>
<feature type="compositionally biased region" description="Polar residues" evidence="2">
    <location>
        <begin position="507"/>
        <end position="517"/>
    </location>
</feature>
<protein>
    <recommendedName>
        <fullName evidence="5">CCHC-type domain-containing protein</fullName>
    </recommendedName>
</protein>
<dbReference type="AlphaFoldDB" id="A0A914AGL3"/>
<sequence length="517" mass="58702">MSTYEDLLKENSEYCTLLSKEELQEYLDNSWDSRDTYLKNFKVYYSNWETVRSQKEQDVGVPRQRHGTTDSENLTSISRISGRGSRTSIASAISSARLKAEQEKAALEARMKALKRRREIEMAKLKLRLEEEELNLTTELDIVHAKEKVLDTQGDKHCDSNRSGTGMSGDNALLAVVRQLKRPTPEIKRFSGEPVDYRKFIRQFNTKVAVHTDNDDERMSYLEQFTTGEAYKVVSGFSHLPAEQGYPAALKELASRYGDVHLMAHSFIKKALDWPCVRPDNPKALDDFSILLVECENAVKCIQAVKVLEYPDNMRKLVGKLPFCLHDRWRNVVRQTSDKGETVQFSQLVRFVKMEAKKVMDPMYGREALSQDVKGTGAKVVTKHTNRSRGSFATEVSSGQSEQTWRNKEGDNRSTAVKSGNEVKNVCIYCTDTGHHTDKCKRLSSLPLSERTEFAKSKGLCNGCLKRGHQSKECRHRSTCDICKRRHPTCLHDENRVPKPESKPNPDGSSGQCANFA</sequence>
<evidence type="ECO:0000256" key="1">
    <source>
        <dbReference type="SAM" id="Coils"/>
    </source>
</evidence>
<feature type="coiled-coil region" evidence="1">
    <location>
        <begin position="97"/>
        <end position="135"/>
    </location>
</feature>
<dbReference type="PANTHER" id="PTHR47331:SF1">
    <property type="entry name" value="GAG-LIKE PROTEIN"/>
    <property type="match status" value="1"/>
</dbReference>
<dbReference type="Pfam" id="PF03564">
    <property type="entry name" value="DUF1759"/>
    <property type="match status" value="1"/>
</dbReference>
<dbReference type="RefSeq" id="XP_038063125.1">
    <property type="nucleotide sequence ID" value="XM_038207197.1"/>
</dbReference>
<feature type="compositionally biased region" description="Polar residues" evidence="2">
    <location>
        <begin position="390"/>
        <end position="404"/>
    </location>
</feature>
<dbReference type="PANTHER" id="PTHR47331">
    <property type="entry name" value="PHD-TYPE DOMAIN-CONTAINING PROTEIN"/>
    <property type="match status" value="1"/>
</dbReference>
<dbReference type="InterPro" id="IPR005312">
    <property type="entry name" value="DUF1759"/>
</dbReference>
<accession>A0A914AGL3</accession>
<name>A0A914AGL3_PATMI</name>